<proteinExistence type="predicted"/>
<dbReference type="Proteomes" id="UP000887226">
    <property type="component" value="Unassembled WGS sequence"/>
</dbReference>
<reference evidence="2" key="1">
    <citation type="journal article" date="2021" name="IMA Fungus">
        <title>Genomic characterization of three marine fungi, including Emericellopsis atlantica sp. nov. with signatures of a generalist lifestyle and marine biomass degradation.</title>
        <authorList>
            <person name="Hagestad O.C."/>
            <person name="Hou L."/>
            <person name="Andersen J.H."/>
            <person name="Hansen E.H."/>
            <person name="Altermark B."/>
            <person name="Li C."/>
            <person name="Kuhnert E."/>
            <person name="Cox R.J."/>
            <person name="Crous P.W."/>
            <person name="Spatafora J.W."/>
            <person name="Lail K."/>
            <person name="Amirebrahimi M."/>
            <person name="Lipzen A."/>
            <person name="Pangilinan J."/>
            <person name="Andreopoulos W."/>
            <person name="Hayes R.D."/>
            <person name="Ng V."/>
            <person name="Grigoriev I.V."/>
            <person name="Jackson S.A."/>
            <person name="Sutton T.D.S."/>
            <person name="Dobson A.D.W."/>
            <person name="Rama T."/>
        </authorList>
    </citation>
    <scope>NUCLEOTIDE SEQUENCE</scope>
    <source>
        <strain evidence="2">TRa3180A</strain>
    </source>
</reference>
<feature type="signal peptide" evidence="1">
    <location>
        <begin position="1"/>
        <end position="24"/>
    </location>
</feature>
<name>A0A9P7YZX3_9HELO</name>
<dbReference type="AlphaFoldDB" id="A0A9P7YZX3"/>
<accession>A0A9P7YZX3</accession>
<organism evidence="2 3">
    <name type="scientific">Calycina marina</name>
    <dbReference type="NCBI Taxonomy" id="1763456"/>
    <lineage>
        <taxon>Eukaryota</taxon>
        <taxon>Fungi</taxon>
        <taxon>Dikarya</taxon>
        <taxon>Ascomycota</taxon>
        <taxon>Pezizomycotina</taxon>
        <taxon>Leotiomycetes</taxon>
        <taxon>Helotiales</taxon>
        <taxon>Pezizellaceae</taxon>
        <taxon>Calycina</taxon>
    </lineage>
</organism>
<keyword evidence="1" id="KW-0732">Signal</keyword>
<comment type="caution">
    <text evidence="2">The sequence shown here is derived from an EMBL/GenBank/DDBJ whole genome shotgun (WGS) entry which is preliminary data.</text>
</comment>
<feature type="chain" id="PRO_5040347230" description="Transmembrane protein" evidence="1">
    <location>
        <begin position="25"/>
        <end position="95"/>
    </location>
</feature>
<evidence type="ECO:0000256" key="1">
    <source>
        <dbReference type="SAM" id="SignalP"/>
    </source>
</evidence>
<sequence>MMTGHNGPYKSLFISFFFISLLYATLRKSFSPCDTNKKRKRKFGWRKRVDGEGVREGGPTASWQQTYSFANDYHLEAAELYKGGRRVTSFYILVD</sequence>
<evidence type="ECO:0000313" key="2">
    <source>
        <dbReference type="EMBL" id="KAG9242904.1"/>
    </source>
</evidence>
<protein>
    <recommendedName>
        <fullName evidence="4">Transmembrane protein</fullName>
    </recommendedName>
</protein>
<gene>
    <name evidence="2" type="ORF">BJ878DRAFT_513239</name>
</gene>
<dbReference type="EMBL" id="MU254024">
    <property type="protein sequence ID" value="KAG9242904.1"/>
    <property type="molecule type" value="Genomic_DNA"/>
</dbReference>
<evidence type="ECO:0000313" key="3">
    <source>
        <dbReference type="Proteomes" id="UP000887226"/>
    </source>
</evidence>
<keyword evidence="3" id="KW-1185">Reference proteome</keyword>
<evidence type="ECO:0008006" key="4">
    <source>
        <dbReference type="Google" id="ProtNLM"/>
    </source>
</evidence>